<dbReference type="InterPro" id="IPR058227">
    <property type="entry name" value="RSP_7527-like"/>
</dbReference>
<evidence type="ECO:0000313" key="2">
    <source>
        <dbReference type="Proteomes" id="UP001528040"/>
    </source>
</evidence>
<proteinExistence type="predicted"/>
<organism evidence="1 2">
    <name type="scientific">Aliiroseovarius salicola</name>
    <dbReference type="NCBI Taxonomy" id="3009082"/>
    <lineage>
        <taxon>Bacteria</taxon>
        <taxon>Pseudomonadati</taxon>
        <taxon>Pseudomonadota</taxon>
        <taxon>Alphaproteobacteria</taxon>
        <taxon>Rhodobacterales</taxon>
        <taxon>Paracoccaceae</taxon>
        <taxon>Aliiroseovarius</taxon>
    </lineage>
</organism>
<reference evidence="1 2" key="1">
    <citation type="submission" date="2023-01" db="EMBL/GenBank/DDBJ databases">
        <authorList>
            <person name="Yoon J.-W."/>
        </authorList>
    </citation>
    <scope>NUCLEOTIDE SEQUENCE [LARGE SCALE GENOMIC DNA]</scope>
    <source>
        <strain evidence="1 2">KMU-50</strain>
    </source>
</reference>
<dbReference type="RefSeq" id="WP_271053949.1">
    <property type="nucleotide sequence ID" value="NZ_JAQIIO010000004.1"/>
</dbReference>
<dbReference type="EMBL" id="JAQIIO010000004">
    <property type="protein sequence ID" value="MDA5094241.1"/>
    <property type="molecule type" value="Genomic_DNA"/>
</dbReference>
<gene>
    <name evidence="1" type="ORF">O2N63_09085</name>
</gene>
<comment type="caution">
    <text evidence="1">The sequence shown here is derived from an EMBL/GenBank/DDBJ whole genome shotgun (WGS) entry which is preliminary data.</text>
</comment>
<sequence>MDQIQYKPLSHEEMNEIMREARKAQGEALASAFLALFRWIAHPRVPMLGQRHA</sequence>
<protein>
    <submittedName>
        <fullName evidence="1">Uncharacterized protein</fullName>
    </submittedName>
</protein>
<dbReference type="NCBIfam" id="NF046098">
    <property type="entry name" value="RSP_7527_fam"/>
    <property type="match status" value="1"/>
</dbReference>
<name>A0ABT4W161_9RHOB</name>
<accession>A0ABT4W161</accession>
<evidence type="ECO:0000313" key="1">
    <source>
        <dbReference type="EMBL" id="MDA5094241.1"/>
    </source>
</evidence>
<dbReference type="Proteomes" id="UP001528040">
    <property type="component" value="Unassembled WGS sequence"/>
</dbReference>
<keyword evidence="2" id="KW-1185">Reference proteome</keyword>